<dbReference type="InterPro" id="IPR038350">
    <property type="entry name" value="Orai_sf"/>
</dbReference>
<dbReference type="InParanoid" id="D8RP80"/>
<sequence>MGNSLDRALGAEEELEVKASVVIRRKSLTKKDGGGEHGWNLRVKSVGDGGGDPDASYRHLQAQHREVDEGEDPEEEKEGDDDEEGDGDYDDRHSQHEQLELLQSFRPGGDEEEEEYEEEEEAEKEKAPRRKRRRSGGGGAKNRAAASLDSSSKVSGDDNSASPPARKRAKGNGRPSSVTICSDTDKPSIDIKITRSHLSPSFTLNLPPGFVRAHINIGMQYRVINGGSCQSLSVHSSGRRFMVKRHEWRQFVEDQELETGDLVHLEVFGGNRVIKMEVFKSSGTSKAILFDEDPDHVDSEEGELEELIFASARNDSIMICGEESARCGREIGASQGSVKLALFGVYGVLTAVVEGLMIMSMVTCTLILGSILKIGRTYVNEEAEEEFIFNCLDFCRNYNPGDHPPAPRRTLEAFWYCRCETTWQQAFHSFSFGVSLFLLSMIVIGWIKYSGESQVTAILFISLCAIAIVLWFIVQYAWGEYFRRRKITHASYNTSSEEKGLPYAWYLAPIFDESQATMA</sequence>
<keyword evidence="6" id="KW-0238">DNA-binding</keyword>
<dbReference type="STRING" id="88036.D8RP80"/>
<evidence type="ECO:0000256" key="4">
    <source>
        <dbReference type="ARBA" id="ARBA00022989"/>
    </source>
</evidence>
<evidence type="ECO:0000259" key="12">
    <source>
        <dbReference type="SMART" id="SM01019"/>
    </source>
</evidence>
<evidence type="ECO:0000256" key="1">
    <source>
        <dbReference type="ARBA" id="ARBA00004141"/>
    </source>
</evidence>
<dbReference type="eggNOG" id="ENOG502S00K">
    <property type="taxonomic scope" value="Eukaryota"/>
</dbReference>
<keyword evidence="9" id="KW-0539">Nucleus</keyword>
<evidence type="ECO:0000256" key="11">
    <source>
        <dbReference type="SAM" id="Phobius"/>
    </source>
</evidence>
<dbReference type="PANTHER" id="PTHR48469:SF1">
    <property type="match status" value="1"/>
</dbReference>
<evidence type="ECO:0000256" key="3">
    <source>
        <dbReference type="ARBA" id="ARBA00022692"/>
    </source>
</evidence>
<reference evidence="13 14" key="1">
    <citation type="journal article" date="2011" name="Science">
        <title>The Selaginella genome identifies genetic changes associated with the evolution of vascular plants.</title>
        <authorList>
            <person name="Banks J.A."/>
            <person name="Nishiyama T."/>
            <person name="Hasebe M."/>
            <person name="Bowman J.L."/>
            <person name="Gribskov M."/>
            <person name="dePamphilis C."/>
            <person name="Albert V.A."/>
            <person name="Aono N."/>
            <person name="Aoyama T."/>
            <person name="Ambrose B.A."/>
            <person name="Ashton N.W."/>
            <person name="Axtell M.J."/>
            <person name="Barker E."/>
            <person name="Barker M.S."/>
            <person name="Bennetzen J.L."/>
            <person name="Bonawitz N.D."/>
            <person name="Chapple C."/>
            <person name="Cheng C."/>
            <person name="Correa L.G."/>
            <person name="Dacre M."/>
            <person name="DeBarry J."/>
            <person name="Dreyer I."/>
            <person name="Elias M."/>
            <person name="Engstrom E.M."/>
            <person name="Estelle M."/>
            <person name="Feng L."/>
            <person name="Finet C."/>
            <person name="Floyd S.K."/>
            <person name="Frommer W.B."/>
            <person name="Fujita T."/>
            <person name="Gramzow L."/>
            <person name="Gutensohn M."/>
            <person name="Harholt J."/>
            <person name="Hattori M."/>
            <person name="Heyl A."/>
            <person name="Hirai T."/>
            <person name="Hiwatashi Y."/>
            <person name="Ishikawa M."/>
            <person name="Iwata M."/>
            <person name="Karol K.G."/>
            <person name="Koehler B."/>
            <person name="Kolukisaoglu U."/>
            <person name="Kubo M."/>
            <person name="Kurata T."/>
            <person name="Lalonde S."/>
            <person name="Li K."/>
            <person name="Li Y."/>
            <person name="Litt A."/>
            <person name="Lyons E."/>
            <person name="Manning G."/>
            <person name="Maruyama T."/>
            <person name="Michael T.P."/>
            <person name="Mikami K."/>
            <person name="Miyazaki S."/>
            <person name="Morinaga S."/>
            <person name="Murata T."/>
            <person name="Mueller-Roeber B."/>
            <person name="Nelson D.R."/>
            <person name="Obara M."/>
            <person name="Oguri Y."/>
            <person name="Olmstead R.G."/>
            <person name="Onodera N."/>
            <person name="Petersen B.L."/>
            <person name="Pils B."/>
            <person name="Prigge M."/>
            <person name="Rensing S.A."/>
            <person name="Riano-Pachon D.M."/>
            <person name="Roberts A.W."/>
            <person name="Sato Y."/>
            <person name="Scheller H.V."/>
            <person name="Schulz B."/>
            <person name="Schulz C."/>
            <person name="Shakirov E.V."/>
            <person name="Shibagaki N."/>
            <person name="Shinohara N."/>
            <person name="Shippen D.E."/>
            <person name="Soerensen I."/>
            <person name="Sotooka R."/>
            <person name="Sugimoto N."/>
            <person name="Sugita M."/>
            <person name="Sumikawa N."/>
            <person name="Tanurdzic M."/>
            <person name="Theissen G."/>
            <person name="Ulvskov P."/>
            <person name="Wakazuki S."/>
            <person name="Weng J.K."/>
            <person name="Willats W.W."/>
            <person name="Wipf D."/>
            <person name="Wolf P.G."/>
            <person name="Yang L."/>
            <person name="Zimmer A.D."/>
            <person name="Zhu Q."/>
            <person name="Mitros T."/>
            <person name="Hellsten U."/>
            <person name="Loque D."/>
            <person name="Otillar R."/>
            <person name="Salamov A."/>
            <person name="Schmutz J."/>
            <person name="Shapiro H."/>
            <person name="Lindquist E."/>
            <person name="Lucas S."/>
            <person name="Rokhsar D."/>
            <person name="Grigoriev I.V."/>
        </authorList>
    </citation>
    <scope>NUCLEOTIDE SEQUENCE [LARGE SCALE GENOMIC DNA]</scope>
</reference>
<keyword evidence="4 11" id="KW-1133">Transmembrane helix</keyword>
<name>D8RP80_SELML</name>
<dbReference type="PANTHER" id="PTHR48469">
    <property type="match status" value="1"/>
</dbReference>
<feature type="compositionally biased region" description="Acidic residues" evidence="10">
    <location>
        <begin position="110"/>
        <end position="122"/>
    </location>
</feature>
<dbReference type="InterPro" id="IPR015300">
    <property type="entry name" value="DNA-bd_pseudobarrel_sf"/>
</dbReference>
<dbReference type="Pfam" id="PF07856">
    <property type="entry name" value="Orai-1"/>
    <property type="match status" value="1"/>
</dbReference>
<evidence type="ECO:0000256" key="2">
    <source>
        <dbReference type="ARBA" id="ARBA00008062"/>
    </source>
</evidence>
<keyword evidence="7 11" id="KW-0472">Membrane</keyword>
<dbReference type="InterPro" id="IPR012446">
    <property type="entry name" value="CRAC_channel"/>
</dbReference>
<comment type="subcellular location">
    <subcellularLocation>
        <location evidence="1">Membrane</location>
        <topology evidence="1">Multi-pass membrane protein</topology>
    </subcellularLocation>
</comment>
<dbReference type="GO" id="GO:0016020">
    <property type="term" value="C:membrane"/>
    <property type="evidence" value="ECO:0007669"/>
    <property type="project" value="UniProtKB-SubCell"/>
</dbReference>
<evidence type="ECO:0000256" key="7">
    <source>
        <dbReference type="ARBA" id="ARBA00023136"/>
    </source>
</evidence>
<dbReference type="Gene3D" id="2.40.330.10">
    <property type="entry name" value="DNA-binding pseudobarrel domain"/>
    <property type="match status" value="1"/>
</dbReference>
<feature type="compositionally biased region" description="Basic and acidic residues" evidence="10">
    <location>
        <begin position="90"/>
        <end position="99"/>
    </location>
</feature>
<dbReference type="GO" id="GO:0003677">
    <property type="term" value="F:DNA binding"/>
    <property type="evidence" value="ECO:0007669"/>
    <property type="project" value="UniProtKB-KW"/>
</dbReference>
<organism evidence="14">
    <name type="scientific">Selaginella moellendorffii</name>
    <name type="common">Spikemoss</name>
    <dbReference type="NCBI Taxonomy" id="88036"/>
    <lineage>
        <taxon>Eukaryota</taxon>
        <taxon>Viridiplantae</taxon>
        <taxon>Streptophyta</taxon>
        <taxon>Embryophyta</taxon>
        <taxon>Tracheophyta</taxon>
        <taxon>Lycopodiopsida</taxon>
        <taxon>Selaginellales</taxon>
        <taxon>Selaginellaceae</taxon>
        <taxon>Selaginella</taxon>
    </lineage>
</organism>
<dbReference type="KEGG" id="smo:SELMODRAFT_441966"/>
<feature type="transmembrane region" description="Helical" evidence="11">
    <location>
        <begin position="430"/>
        <end position="449"/>
    </location>
</feature>
<dbReference type="Gene3D" id="1.20.140.140">
    <property type="entry name" value="Calcium release-activated calcium channel protein Orai"/>
    <property type="match status" value="1"/>
</dbReference>
<feature type="transmembrane region" description="Helical" evidence="11">
    <location>
        <begin position="343"/>
        <end position="368"/>
    </location>
</feature>
<keyword evidence="5" id="KW-0805">Transcription regulation</keyword>
<dbReference type="HOGENOM" id="CLU_525213_0_0_1"/>
<keyword evidence="14" id="KW-1185">Reference proteome</keyword>
<evidence type="ECO:0000313" key="13">
    <source>
        <dbReference type="EMBL" id="EFJ26213.1"/>
    </source>
</evidence>
<feature type="compositionally biased region" description="Polar residues" evidence="10">
    <location>
        <begin position="148"/>
        <end position="162"/>
    </location>
</feature>
<evidence type="ECO:0000256" key="9">
    <source>
        <dbReference type="ARBA" id="ARBA00023242"/>
    </source>
</evidence>
<feature type="compositionally biased region" description="Acidic residues" evidence="10">
    <location>
        <begin position="68"/>
        <end position="89"/>
    </location>
</feature>
<evidence type="ECO:0000256" key="8">
    <source>
        <dbReference type="ARBA" id="ARBA00023163"/>
    </source>
</evidence>
<accession>D8RP80</accession>
<evidence type="ECO:0000313" key="14">
    <source>
        <dbReference type="Proteomes" id="UP000001514"/>
    </source>
</evidence>
<dbReference type="Proteomes" id="UP000001514">
    <property type="component" value="Unassembled WGS sequence"/>
</dbReference>
<feature type="transmembrane region" description="Helical" evidence="11">
    <location>
        <begin position="455"/>
        <end position="478"/>
    </location>
</feature>
<dbReference type="SMART" id="SM01019">
    <property type="entry name" value="B3"/>
    <property type="match status" value="1"/>
</dbReference>
<dbReference type="Gramene" id="EFJ26213">
    <property type="protein sequence ID" value="EFJ26213"/>
    <property type="gene ID" value="SELMODRAFT_441966"/>
</dbReference>
<dbReference type="AlphaFoldDB" id="D8RP80"/>
<gene>
    <name evidence="13" type="ORF">SELMODRAFT_441966</name>
</gene>
<dbReference type="CDD" id="cd10017">
    <property type="entry name" value="B3_DNA"/>
    <property type="match status" value="1"/>
</dbReference>
<protein>
    <recommendedName>
        <fullName evidence="12">TF-B3 domain-containing protein</fullName>
    </recommendedName>
</protein>
<evidence type="ECO:0000256" key="10">
    <source>
        <dbReference type="SAM" id="MobiDB-lite"/>
    </source>
</evidence>
<dbReference type="EMBL" id="GL377585">
    <property type="protein sequence ID" value="EFJ26213.1"/>
    <property type="molecule type" value="Genomic_DNA"/>
</dbReference>
<comment type="similarity">
    <text evidence="2">Belongs to the Orai family.</text>
</comment>
<dbReference type="InterPro" id="IPR003340">
    <property type="entry name" value="B3_DNA-bd"/>
</dbReference>
<keyword evidence="8" id="KW-0804">Transcription</keyword>
<evidence type="ECO:0000256" key="6">
    <source>
        <dbReference type="ARBA" id="ARBA00023125"/>
    </source>
</evidence>
<feature type="domain" description="TF-B3" evidence="12">
    <location>
        <begin position="189"/>
        <end position="282"/>
    </location>
</feature>
<evidence type="ECO:0000256" key="5">
    <source>
        <dbReference type="ARBA" id="ARBA00023015"/>
    </source>
</evidence>
<dbReference type="SUPFAM" id="SSF101936">
    <property type="entry name" value="DNA-binding pseudobarrel domain"/>
    <property type="match status" value="1"/>
</dbReference>
<feature type="region of interest" description="Disordered" evidence="10">
    <location>
        <begin position="24"/>
        <end position="184"/>
    </location>
</feature>
<keyword evidence="3 11" id="KW-0812">Transmembrane</keyword>
<proteinExistence type="inferred from homology"/>